<keyword evidence="4" id="KW-1185">Reference proteome</keyword>
<accession>A0A238JQK9</accession>
<proteinExistence type="predicted"/>
<dbReference type="Gene3D" id="3.40.250.10">
    <property type="entry name" value="Rhodanese-like domain"/>
    <property type="match status" value="1"/>
</dbReference>
<keyword evidence="1" id="KW-0732">Signal</keyword>
<dbReference type="CDD" id="cd00158">
    <property type="entry name" value="RHOD"/>
    <property type="match status" value="1"/>
</dbReference>
<dbReference type="PANTHER" id="PTHR43031">
    <property type="entry name" value="FAD-DEPENDENT OXIDOREDUCTASE"/>
    <property type="match status" value="1"/>
</dbReference>
<name>A0A238JQK9_9RHOB</name>
<dbReference type="EMBL" id="FXYF01000001">
    <property type="protein sequence ID" value="SMX32132.1"/>
    <property type="molecule type" value="Genomic_DNA"/>
</dbReference>
<evidence type="ECO:0000259" key="2">
    <source>
        <dbReference type="PROSITE" id="PS50206"/>
    </source>
</evidence>
<feature type="domain" description="Rhodanese" evidence="2">
    <location>
        <begin position="43"/>
        <end position="136"/>
    </location>
</feature>
<protein>
    <submittedName>
        <fullName evidence="3">Molybdopterin biosynthesis protein MoeB</fullName>
    </submittedName>
</protein>
<feature type="signal peptide" evidence="1">
    <location>
        <begin position="1"/>
        <end position="21"/>
    </location>
</feature>
<evidence type="ECO:0000313" key="3">
    <source>
        <dbReference type="EMBL" id="SMX32132.1"/>
    </source>
</evidence>
<dbReference type="SMART" id="SM00450">
    <property type="entry name" value="RHOD"/>
    <property type="match status" value="1"/>
</dbReference>
<dbReference type="PROSITE" id="PS50206">
    <property type="entry name" value="RHODANESE_3"/>
    <property type="match status" value="1"/>
</dbReference>
<dbReference type="PANTHER" id="PTHR43031:SF16">
    <property type="entry name" value="OXIDOREDUCTASE"/>
    <property type="match status" value="1"/>
</dbReference>
<evidence type="ECO:0000313" key="4">
    <source>
        <dbReference type="Proteomes" id="UP000207598"/>
    </source>
</evidence>
<dbReference type="SUPFAM" id="SSF52821">
    <property type="entry name" value="Rhodanese/Cell cycle control phosphatase"/>
    <property type="match status" value="1"/>
</dbReference>
<dbReference type="PROSITE" id="PS51318">
    <property type="entry name" value="TAT"/>
    <property type="match status" value="1"/>
</dbReference>
<organism evidence="3 4">
    <name type="scientific">Maliponia aquimaris</name>
    <dbReference type="NCBI Taxonomy" id="1673631"/>
    <lineage>
        <taxon>Bacteria</taxon>
        <taxon>Pseudomonadati</taxon>
        <taxon>Pseudomonadota</taxon>
        <taxon>Alphaproteobacteria</taxon>
        <taxon>Rhodobacterales</taxon>
        <taxon>Paracoccaceae</taxon>
        <taxon>Maliponia</taxon>
    </lineage>
</organism>
<dbReference type="Proteomes" id="UP000207598">
    <property type="component" value="Unassembled WGS sequence"/>
</dbReference>
<dbReference type="InterPro" id="IPR036873">
    <property type="entry name" value="Rhodanese-like_dom_sf"/>
</dbReference>
<feature type="chain" id="PRO_5013076680" evidence="1">
    <location>
        <begin position="22"/>
        <end position="147"/>
    </location>
</feature>
<dbReference type="InterPro" id="IPR006311">
    <property type="entry name" value="TAT_signal"/>
</dbReference>
<evidence type="ECO:0000256" key="1">
    <source>
        <dbReference type="SAM" id="SignalP"/>
    </source>
</evidence>
<sequence>MMSRRMLLGGLAAATATSAFAYMTGGARTKAVSEARASADLAPRDGRLLVDIREPMEWQQTGVLPGARLHPWRSAEGFAEAFRDEIAKADEILILCRSGNRSSSAARALAALLDREVVDVAGGMIRLAREAEAQVVAPTRRMGCTVC</sequence>
<dbReference type="InterPro" id="IPR001763">
    <property type="entry name" value="Rhodanese-like_dom"/>
</dbReference>
<dbReference type="AlphaFoldDB" id="A0A238JQK9"/>
<gene>
    <name evidence="3" type="ORF">MAA8898_00155</name>
</gene>
<reference evidence="3 4" key="1">
    <citation type="submission" date="2017-05" db="EMBL/GenBank/DDBJ databases">
        <authorList>
            <person name="Song R."/>
            <person name="Chenine A.L."/>
            <person name="Ruprecht R.M."/>
        </authorList>
    </citation>
    <scope>NUCLEOTIDE SEQUENCE [LARGE SCALE GENOMIC DNA]</scope>
    <source>
        <strain evidence="3 4">CECT 8898</strain>
    </source>
</reference>
<dbReference type="InterPro" id="IPR050229">
    <property type="entry name" value="GlpE_sulfurtransferase"/>
</dbReference>
<dbReference type="Pfam" id="PF00581">
    <property type="entry name" value="Rhodanese"/>
    <property type="match status" value="1"/>
</dbReference>